<evidence type="ECO:0000256" key="3">
    <source>
        <dbReference type="ARBA" id="ARBA00022843"/>
    </source>
</evidence>
<dbReference type="InterPro" id="IPR001660">
    <property type="entry name" value="SAM"/>
</dbReference>
<dbReference type="Gene3D" id="1.10.150.50">
    <property type="entry name" value="Transcription Factor, Ets-1"/>
    <property type="match status" value="1"/>
</dbReference>
<accession>A0AAU9FDM2</accession>
<keyword evidence="1" id="KW-1017">Isopeptide bond</keyword>
<feature type="domain" description="SAM" evidence="5">
    <location>
        <begin position="1"/>
        <end position="72"/>
    </location>
</feature>
<protein>
    <recommendedName>
        <fullName evidence="5">SAM domain-containing protein</fullName>
    </recommendedName>
</protein>
<dbReference type="PANTHER" id="PTHR21359">
    <property type="entry name" value="DUF5577 DOMAIN-CONTAINING PROTEIN"/>
    <property type="match status" value="1"/>
</dbReference>
<reference evidence="6 7" key="1">
    <citation type="submission" date="2024-02" db="EMBL/GenBank/DDBJ databases">
        <title>A chromosome-level genome assembly of Drosophila madeirensis, a fruit fly species endemic to Madeira island.</title>
        <authorList>
            <person name="Tomihara K."/>
            <person name="Llopart A."/>
            <person name="Yamamoto D."/>
        </authorList>
    </citation>
    <scope>NUCLEOTIDE SEQUENCE [LARGE SCALE GENOMIC DNA]</scope>
    <source>
        <strain evidence="6 7">RF1</strain>
    </source>
</reference>
<gene>
    <name evidence="6" type="ORF">DMAD_11591</name>
</gene>
<dbReference type="EMBL" id="AP029264">
    <property type="protein sequence ID" value="BFF93814.1"/>
    <property type="molecule type" value="Genomic_DNA"/>
</dbReference>
<evidence type="ECO:0000256" key="2">
    <source>
        <dbReference type="ARBA" id="ARBA00022553"/>
    </source>
</evidence>
<dbReference type="Proteomes" id="UP001500889">
    <property type="component" value="Chromosome U"/>
</dbReference>
<dbReference type="Pfam" id="PF18017">
    <property type="entry name" value="SAM_4"/>
    <property type="match status" value="1"/>
</dbReference>
<keyword evidence="2" id="KW-0597">Phosphoprotein</keyword>
<dbReference type="FunFam" id="1.10.150.50:FF:000041">
    <property type="entry name" value="Chromosome 19 C19orf47 homolog"/>
    <property type="match status" value="1"/>
</dbReference>
<dbReference type="AlphaFoldDB" id="A0AAU9FDM2"/>
<sequence>MSKSSAARWVKFFNAAGIPSPAAADYAHMFVENRIQEDMLLDLNKEYLREMGITLMGDIIAILRHSKSVYEQNARDMVLTVDPVALAGVAASPAVKSVAATVSTGSKPKASPPRKPARRVLPEHEGKYKVTLPSGTTERSKQILAKREKLYSDRVSSTKKSDIFSRLHKPVESDDEAQEGIVSSSGESSVRVHITGIKKTADTSSNSSVFARLGGKHTFDSPQASGSLTKEIKSILKNTQRSVSGGAGVTRNSPIVKAKRIASTAVSTATALQPQQKVMLVHKVPLKKCDDSEDDSMDSGDDDIQVAFDSSDGSDVEMSGGEKSVKFASVAEVREIAPQTAYKARHGKNLANNIKSRLGMVSKLHATKKTYNLKASPSKKPQARISPVKGKTIRMRSDELLTRQDTLSVHKRLGSGPSPVPAKMAPPPVYRQPRQEPPKYVPPRRYNSMNAGRNKPRGAPNSVFDRLGFNNSM</sequence>
<dbReference type="PROSITE" id="PS50105">
    <property type="entry name" value="SAM_DOMAIN"/>
    <property type="match status" value="1"/>
</dbReference>
<dbReference type="SUPFAM" id="SSF47769">
    <property type="entry name" value="SAM/Pointed domain"/>
    <property type="match status" value="1"/>
</dbReference>
<dbReference type="InterPro" id="IPR039161">
    <property type="entry name" value="C19orf47-like"/>
</dbReference>
<dbReference type="PANTHER" id="PTHR21359:SF1">
    <property type="entry name" value="DUF5577 DOMAIN-CONTAINING PROTEIN"/>
    <property type="match status" value="1"/>
</dbReference>
<feature type="region of interest" description="Disordered" evidence="4">
    <location>
        <begin position="410"/>
        <end position="473"/>
    </location>
</feature>
<evidence type="ECO:0000256" key="1">
    <source>
        <dbReference type="ARBA" id="ARBA00022499"/>
    </source>
</evidence>
<dbReference type="CDD" id="cd09531">
    <property type="entry name" value="SAM_CS047"/>
    <property type="match status" value="1"/>
</dbReference>
<dbReference type="GO" id="GO:0005634">
    <property type="term" value="C:nucleus"/>
    <property type="evidence" value="ECO:0007669"/>
    <property type="project" value="TreeGrafter"/>
</dbReference>
<evidence type="ECO:0000313" key="6">
    <source>
        <dbReference type="EMBL" id="BFF93814.1"/>
    </source>
</evidence>
<evidence type="ECO:0000256" key="4">
    <source>
        <dbReference type="SAM" id="MobiDB-lite"/>
    </source>
</evidence>
<dbReference type="InterPro" id="IPR013761">
    <property type="entry name" value="SAM/pointed_sf"/>
</dbReference>
<evidence type="ECO:0000259" key="5">
    <source>
        <dbReference type="PROSITE" id="PS50105"/>
    </source>
</evidence>
<feature type="region of interest" description="Disordered" evidence="4">
    <location>
        <begin position="101"/>
        <end position="125"/>
    </location>
</feature>
<keyword evidence="7" id="KW-1185">Reference proteome</keyword>
<organism evidence="6 7">
    <name type="scientific">Drosophila madeirensis</name>
    <name type="common">Fruit fly</name>
    <dbReference type="NCBI Taxonomy" id="30013"/>
    <lineage>
        <taxon>Eukaryota</taxon>
        <taxon>Metazoa</taxon>
        <taxon>Ecdysozoa</taxon>
        <taxon>Arthropoda</taxon>
        <taxon>Hexapoda</taxon>
        <taxon>Insecta</taxon>
        <taxon>Pterygota</taxon>
        <taxon>Neoptera</taxon>
        <taxon>Endopterygota</taxon>
        <taxon>Diptera</taxon>
        <taxon>Brachycera</taxon>
        <taxon>Muscomorpha</taxon>
        <taxon>Ephydroidea</taxon>
        <taxon>Drosophilidae</taxon>
        <taxon>Drosophila</taxon>
        <taxon>Sophophora</taxon>
    </lineage>
</organism>
<feature type="compositionally biased region" description="Pro residues" evidence="4">
    <location>
        <begin position="418"/>
        <end position="430"/>
    </location>
</feature>
<name>A0AAU9FDM2_DROMD</name>
<keyword evidence="3" id="KW-0832">Ubl conjugation</keyword>
<evidence type="ECO:0000313" key="7">
    <source>
        <dbReference type="Proteomes" id="UP001500889"/>
    </source>
</evidence>
<dbReference type="InterPro" id="IPR040772">
    <property type="entry name" value="C19orf47_SAM"/>
</dbReference>
<proteinExistence type="predicted"/>